<comment type="caution">
    <text evidence="1">The sequence shown here is derived from an EMBL/GenBank/DDBJ whole genome shotgun (WGS) entry which is preliminary data.</text>
</comment>
<accession>A0ACB9ETD6</accession>
<sequence length="102" mass="12132">MLDDPEPGGGRVKAFRSKYDVMKAMYNLWKLLKHGETGLPWDESRRKLDCSDDRWEKKIKENPDFKRIKKQPSRELQEAWDQLFVNVVFLVFVNLEDDDEAT</sequence>
<organism evidence="1 2">
    <name type="scientific">Smallanthus sonchifolius</name>
    <dbReference type="NCBI Taxonomy" id="185202"/>
    <lineage>
        <taxon>Eukaryota</taxon>
        <taxon>Viridiplantae</taxon>
        <taxon>Streptophyta</taxon>
        <taxon>Embryophyta</taxon>
        <taxon>Tracheophyta</taxon>
        <taxon>Spermatophyta</taxon>
        <taxon>Magnoliopsida</taxon>
        <taxon>eudicotyledons</taxon>
        <taxon>Gunneridae</taxon>
        <taxon>Pentapetalae</taxon>
        <taxon>asterids</taxon>
        <taxon>campanulids</taxon>
        <taxon>Asterales</taxon>
        <taxon>Asteraceae</taxon>
        <taxon>Asteroideae</taxon>
        <taxon>Heliantheae alliance</taxon>
        <taxon>Millerieae</taxon>
        <taxon>Smallanthus</taxon>
    </lineage>
</organism>
<evidence type="ECO:0000313" key="2">
    <source>
        <dbReference type="Proteomes" id="UP001056120"/>
    </source>
</evidence>
<protein>
    <submittedName>
        <fullName evidence="1">Uncharacterized protein</fullName>
    </submittedName>
</protein>
<keyword evidence="2" id="KW-1185">Reference proteome</keyword>
<gene>
    <name evidence="1" type="ORF">L1987_52418</name>
</gene>
<dbReference type="Proteomes" id="UP001056120">
    <property type="component" value="Linkage Group LG17"/>
</dbReference>
<reference evidence="2" key="1">
    <citation type="journal article" date="2022" name="Mol. Ecol. Resour.">
        <title>The genomes of chicory, endive, great burdock and yacon provide insights into Asteraceae palaeo-polyploidization history and plant inulin production.</title>
        <authorList>
            <person name="Fan W."/>
            <person name="Wang S."/>
            <person name="Wang H."/>
            <person name="Wang A."/>
            <person name="Jiang F."/>
            <person name="Liu H."/>
            <person name="Zhao H."/>
            <person name="Xu D."/>
            <person name="Zhang Y."/>
        </authorList>
    </citation>
    <scope>NUCLEOTIDE SEQUENCE [LARGE SCALE GENOMIC DNA]</scope>
    <source>
        <strain evidence="2">cv. Yunnan</strain>
    </source>
</reference>
<reference evidence="1 2" key="2">
    <citation type="journal article" date="2022" name="Mol. Ecol. Resour.">
        <title>The genomes of chicory, endive, great burdock and yacon provide insights into Asteraceae paleo-polyploidization history and plant inulin production.</title>
        <authorList>
            <person name="Fan W."/>
            <person name="Wang S."/>
            <person name="Wang H."/>
            <person name="Wang A."/>
            <person name="Jiang F."/>
            <person name="Liu H."/>
            <person name="Zhao H."/>
            <person name="Xu D."/>
            <person name="Zhang Y."/>
        </authorList>
    </citation>
    <scope>NUCLEOTIDE SEQUENCE [LARGE SCALE GENOMIC DNA]</scope>
    <source>
        <strain evidence="2">cv. Yunnan</strain>
        <tissue evidence="1">Leaves</tissue>
    </source>
</reference>
<name>A0ACB9ETD6_9ASTR</name>
<proteinExistence type="predicted"/>
<dbReference type="EMBL" id="CM042034">
    <property type="protein sequence ID" value="KAI3761995.1"/>
    <property type="molecule type" value="Genomic_DNA"/>
</dbReference>
<evidence type="ECO:0000313" key="1">
    <source>
        <dbReference type="EMBL" id="KAI3761995.1"/>
    </source>
</evidence>